<accession>A0A378KIZ7</accession>
<dbReference type="AlphaFoldDB" id="A0A378KIZ7"/>
<gene>
    <name evidence="2" type="ORF">NCTC13292_03240</name>
</gene>
<proteinExistence type="predicted"/>
<keyword evidence="3" id="KW-1185">Reference proteome</keyword>
<evidence type="ECO:0000256" key="1">
    <source>
        <dbReference type="ARBA" id="ARBA00023159"/>
    </source>
</evidence>
<evidence type="ECO:0000313" key="3">
    <source>
        <dbReference type="Proteomes" id="UP000254677"/>
    </source>
</evidence>
<dbReference type="GO" id="GO:0003723">
    <property type="term" value="F:RNA binding"/>
    <property type="evidence" value="ECO:0007669"/>
    <property type="project" value="InterPro"/>
</dbReference>
<dbReference type="InterPro" id="IPR036107">
    <property type="entry name" value="CsrA_sf"/>
</dbReference>
<dbReference type="SUPFAM" id="SSF117130">
    <property type="entry name" value="CsrA-like"/>
    <property type="match status" value="1"/>
</dbReference>
<sequence length="67" mass="7541">MLIVKRRPGESIRIGDEIEVQIRAIEGNTVTIVILTEHAVPIRGEIIQRLHGAKEGRLFRAANESRI</sequence>
<name>A0A378KIZ7_9GAMM</name>
<dbReference type="RefSeq" id="WP_115222905.1">
    <property type="nucleotide sequence ID" value="NZ_UGOA01000003.1"/>
</dbReference>
<dbReference type="Pfam" id="PF02599">
    <property type="entry name" value="CsrA"/>
    <property type="match status" value="1"/>
</dbReference>
<keyword evidence="1" id="KW-0010">Activator</keyword>
<protein>
    <submittedName>
        <fullName evidence="2">Carbon storage regulator</fullName>
    </submittedName>
</protein>
<dbReference type="Proteomes" id="UP000254677">
    <property type="component" value="Unassembled WGS sequence"/>
</dbReference>
<dbReference type="OrthoDB" id="5653333at2"/>
<organism evidence="2 3">
    <name type="scientific">Legionella donaldsonii</name>
    <dbReference type="NCBI Taxonomy" id="45060"/>
    <lineage>
        <taxon>Bacteria</taxon>
        <taxon>Pseudomonadati</taxon>
        <taxon>Pseudomonadota</taxon>
        <taxon>Gammaproteobacteria</taxon>
        <taxon>Legionellales</taxon>
        <taxon>Legionellaceae</taxon>
        <taxon>Legionella</taxon>
    </lineage>
</organism>
<dbReference type="InterPro" id="IPR003751">
    <property type="entry name" value="CsrA"/>
</dbReference>
<dbReference type="GO" id="GO:0006109">
    <property type="term" value="P:regulation of carbohydrate metabolic process"/>
    <property type="evidence" value="ECO:0007669"/>
    <property type="project" value="InterPro"/>
</dbReference>
<dbReference type="Gene3D" id="2.60.40.4380">
    <property type="entry name" value="Translational regulator CsrA"/>
    <property type="match status" value="1"/>
</dbReference>
<dbReference type="EMBL" id="UGOA01000003">
    <property type="protein sequence ID" value="STX84888.1"/>
    <property type="molecule type" value="Genomic_DNA"/>
</dbReference>
<reference evidence="2 3" key="1">
    <citation type="submission" date="2018-06" db="EMBL/GenBank/DDBJ databases">
        <authorList>
            <consortium name="Pathogen Informatics"/>
            <person name="Doyle S."/>
        </authorList>
    </citation>
    <scope>NUCLEOTIDE SEQUENCE [LARGE SCALE GENOMIC DNA]</scope>
    <source>
        <strain evidence="2 3">NCTC13292</strain>
    </source>
</reference>
<dbReference type="GO" id="GO:0006402">
    <property type="term" value="P:mRNA catabolic process"/>
    <property type="evidence" value="ECO:0007669"/>
    <property type="project" value="InterPro"/>
</dbReference>
<evidence type="ECO:0000313" key="2">
    <source>
        <dbReference type="EMBL" id="STX84888.1"/>
    </source>
</evidence>